<dbReference type="PANTHER" id="PTHR10127">
    <property type="entry name" value="DISCOIDIN, CUB, EGF, LAMININ , AND ZINC METALLOPROTEASE DOMAIN CONTAINING"/>
    <property type="match status" value="1"/>
</dbReference>
<dbReference type="SUPFAM" id="SSF55486">
    <property type="entry name" value="Metalloproteases ('zincins'), catalytic domain"/>
    <property type="match status" value="1"/>
</dbReference>
<dbReference type="GO" id="GO:0008270">
    <property type="term" value="F:zinc ion binding"/>
    <property type="evidence" value="ECO:0007669"/>
    <property type="project" value="InterPro"/>
</dbReference>
<dbReference type="InterPro" id="IPR001506">
    <property type="entry name" value="Peptidase_M12A"/>
</dbReference>
<dbReference type="InterPro" id="IPR024079">
    <property type="entry name" value="MetalloPept_cat_dom_sf"/>
</dbReference>
<dbReference type="Gene3D" id="3.40.390.10">
    <property type="entry name" value="Collagenase (Catalytic Domain)"/>
    <property type="match status" value="1"/>
</dbReference>
<feature type="chain" id="PRO_5001645741" description="Peptidase metallopeptidase domain-containing protein" evidence="1">
    <location>
        <begin position="25"/>
        <end position="386"/>
    </location>
</feature>
<reference evidence="4" key="1">
    <citation type="journal article" date="2014" name="Proc. Natl. Acad. Sci. U.S.A.">
        <title>Extensive sampling of basidiomycete genomes demonstrates inadequacy of the white-rot/brown-rot paradigm for wood decay fungi.</title>
        <authorList>
            <person name="Riley R."/>
            <person name="Salamov A.A."/>
            <person name="Brown D.W."/>
            <person name="Nagy L.G."/>
            <person name="Floudas D."/>
            <person name="Held B.W."/>
            <person name="Levasseur A."/>
            <person name="Lombard V."/>
            <person name="Morin E."/>
            <person name="Otillar R."/>
            <person name="Lindquist E.A."/>
            <person name="Sun H."/>
            <person name="LaButti K.M."/>
            <person name="Schmutz J."/>
            <person name="Jabbour D."/>
            <person name="Luo H."/>
            <person name="Baker S.E."/>
            <person name="Pisabarro A.G."/>
            <person name="Walton J.D."/>
            <person name="Blanchette R.A."/>
            <person name="Henrissat B."/>
            <person name="Martin F."/>
            <person name="Cullen D."/>
            <person name="Hibbett D.S."/>
            <person name="Grigoriev I.V."/>
        </authorList>
    </citation>
    <scope>NUCLEOTIDE SEQUENCE [LARGE SCALE GENOMIC DNA]</scope>
    <source>
        <strain evidence="4">CBS 339.88</strain>
    </source>
</reference>
<keyword evidence="4" id="KW-1185">Reference proteome</keyword>
<dbReference type="HOGENOM" id="CLU_715808_0_0_1"/>
<proteinExistence type="predicted"/>
<sequence>MTSVRSFFLVCWLVVTLSTLPTRAWLNDTVSPIYPNKTTAVLEISDNFYGVRNVSYWVTDDGLAVIDGDVIYGTLEDLVAHNHTGQPPTNMTRRAHSIFRNENPWASATITYNFNSAATQRLLGSIVSGAIANWKATAPYLDFKQVANSATGQNGVLTIKAPSCGGGCNSPIGFFNSPMTMNLQQNCPGSGTCGIVQATHEFGHALGLIHEHQRPDREKLVHYNCANLTPTCNNMPAGKTCCSSGIPAGCCTLASNFNVLSGFEDDATGAYDIKSIMQYVASAFALPGTNTLTSNAPGVVVPVSAPNAITTTDSNRMCKIYSGQCAKARSCTLSGCPSKCVPVKRCNKIGICGQRPPPPCCFPVSVQTCNSKRAACTKKGCDFLKN</sequence>
<dbReference type="OrthoDB" id="5945790at2759"/>
<name>A0A067SGM6_GALM3</name>
<dbReference type="STRING" id="685588.A0A067SGM6"/>
<evidence type="ECO:0000313" key="4">
    <source>
        <dbReference type="Proteomes" id="UP000027222"/>
    </source>
</evidence>
<dbReference type="AlphaFoldDB" id="A0A067SGM6"/>
<gene>
    <name evidence="3" type="ORF">GALMADRAFT_923492</name>
</gene>
<dbReference type="InterPro" id="IPR006026">
    <property type="entry name" value="Peptidase_Metallo"/>
</dbReference>
<accession>A0A067SGM6</accession>
<dbReference type="Proteomes" id="UP000027222">
    <property type="component" value="Unassembled WGS sequence"/>
</dbReference>
<evidence type="ECO:0000259" key="2">
    <source>
        <dbReference type="SMART" id="SM00235"/>
    </source>
</evidence>
<dbReference type="SMART" id="SM00235">
    <property type="entry name" value="ZnMc"/>
    <property type="match status" value="1"/>
</dbReference>
<protein>
    <recommendedName>
        <fullName evidence="2">Peptidase metallopeptidase domain-containing protein</fullName>
    </recommendedName>
</protein>
<dbReference type="EMBL" id="KL142403">
    <property type="protein sequence ID" value="KDR69172.1"/>
    <property type="molecule type" value="Genomic_DNA"/>
</dbReference>
<evidence type="ECO:0000313" key="3">
    <source>
        <dbReference type="EMBL" id="KDR69172.1"/>
    </source>
</evidence>
<dbReference type="GO" id="GO:0006508">
    <property type="term" value="P:proteolysis"/>
    <property type="evidence" value="ECO:0007669"/>
    <property type="project" value="InterPro"/>
</dbReference>
<feature type="domain" description="Peptidase metallopeptidase" evidence="2">
    <location>
        <begin position="101"/>
        <end position="244"/>
    </location>
</feature>
<organism evidence="3 4">
    <name type="scientific">Galerina marginata (strain CBS 339.88)</name>
    <dbReference type="NCBI Taxonomy" id="685588"/>
    <lineage>
        <taxon>Eukaryota</taxon>
        <taxon>Fungi</taxon>
        <taxon>Dikarya</taxon>
        <taxon>Basidiomycota</taxon>
        <taxon>Agaricomycotina</taxon>
        <taxon>Agaricomycetes</taxon>
        <taxon>Agaricomycetidae</taxon>
        <taxon>Agaricales</taxon>
        <taxon>Agaricineae</taxon>
        <taxon>Strophariaceae</taxon>
        <taxon>Galerina</taxon>
    </lineage>
</organism>
<feature type="signal peptide" evidence="1">
    <location>
        <begin position="1"/>
        <end position="24"/>
    </location>
</feature>
<dbReference type="GO" id="GO:0004222">
    <property type="term" value="F:metalloendopeptidase activity"/>
    <property type="evidence" value="ECO:0007669"/>
    <property type="project" value="InterPro"/>
</dbReference>
<keyword evidence="1" id="KW-0732">Signal</keyword>
<dbReference type="Pfam" id="PF01400">
    <property type="entry name" value="Astacin"/>
    <property type="match status" value="1"/>
</dbReference>
<dbReference type="PANTHER" id="PTHR10127:SF850">
    <property type="entry name" value="METALLOENDOPEPTIDASE"/>
    <property type="match status" value="1"/>
</dbReference>
<evidence type="ECO:0000256" key="1">
    <source>
        <dbReference type="SAM" id="SignalP"/>
    </source>
</evidence>